<dbReference type="EMBL" id="LVXZ01000023">
    <property type="protein sequence ID" value="OAP92948.1"/>
    <property type="molecule type" value="Genomic_DNA"/>
</dbReference>
<proteinExistence type="predicted"/>
<sequence>MNKTTQRRPCPQGWPHGRGISGRMPVERVAGCSWIRWPDHRGISGRMPPEYAPKNGFQKTVVENRNSRALIPT</sequence>
<dbReference type="Proteomes" id="UP000078302">
    <property type="component" value="Unassembled WGS sequence"/>
</dbReference>
<accession>A0A179BMK2</accession>
<dbReference type="AlphaFoldDB" id="A0A179BMK2"/>
<protein>
    <submittedName>
        <fullName evidence="2">Uncharacterized protein</fullName>
    </submittedName>
</protein>
<evidence type="ECO:0000256" key="1">
    <source>
        <dbReference type="SAM" id="MobiDB-lite"/>
    </source>
</evidence>
<organism evidence="2 3">
    <name type="scientific">Acidithiobacillus ferrooxidans</name>
    <name type="common">Thiobacillus ferrooxidans</name>
    <dbReference type="NCBI Taxonomy" id="920"/>
    <lineage>
        <taxon>Bacteria</taxon>
        <taxon>Pseudomonadati</taxon>
        <taxon>Pseudomonadota</taxon>
        <taxon>Acidithiobacillia</taxon>
        <taxon>Acidithiobacillales</taxon>
        <taxon>Acidithiobacillaceae</taxon>
        <taxon>Acidithiobacillus</taxon>
    </lineage>
</organism>
<evidence type="ECO:0000313" key="3">
    <source>
        <dbReference type="Proteomes" id="UP000078302"/>
    </source>
</evidence>
<feature type="region of interest" description="Disordered" evidence="1">
    <location>
        <begin position="43"/>
        <end position="73"/>
    </location>
</feature>
<comment type="caution">
    <text evidence="2">The sequence shown here is derived from an EMBL/GenBank/DDBJ whole genome shotgun (WGS) entry which is preliminary data.</text>
</comment>
<reference evidence="2 3" key="1">
    <citation type="submission" date="2016-04" db="EMBL/GenBank/DDBJ databases">
        <title>Acidithiobacillus ferrooxidans genome sequencing and assembly.</title>
        <authorList>
            <person name="Zhou Z."/>
        </authorList>
    </citation>
    <scope>NUCLEOTIDE SEQUENCE [LARGE SCALE GENOMIC DNA]</scope>
    <source>
        <strain evidence="2 3">BY0502</strain>
    </source>
</reference>
<gene>
    <name evidence="2" type="ORF">A4H96_02490</name>
</gene>
<evidence type="ECO:0000313" key="2">
    <source>
        <dbReference type="EMBL" id="OAP92948.1"/>
    </source>
</evidence>
<keyword evidence="3" id="KW-1185">Reference proteome</keyword>
<name>A0A179BMK2_ACIFR</name>
<feature type="region of interest" description="Disordered" evidence="1">
    <location>
        <begin position="1"/>
        <end position="22"/>
    </location>
</feature>